<organism evidence="15 16">
    <name type="scientific">Vibrio penaeicida</name>
    <dbReference type="NCBI Taxonomy" id="104609"/>
    <lineage>
        <taxon>Bacteria</taxon>
        <taxon>Pseudomonadati</taxon>
        <taxon>Pseudomonadota</taxon>
        <taxon>Gammaproteobacteria</taxon>
        <taxon>Vibrionales</taxon>
        <taxon>Vibrionaceae</taxon>
        <taxon>Vibrio</taxon>
    </lineage>
</organism>
<dbReference type="GO" id="GO:0042597">
    <property type="term" value="C:periplasmic space"/>
    <property type="evidence" value="ECO:0007669"/>
    <property type="project" value="UniProtKB-SubCell"/>
</dbReference>
<reference evidence="16" key="1">
    <citation type="journal article" date="2019" name="Int. J. Syst. Evol. Microbiol.">
        <title>The Global Catalogue of Microorganisms (GCM) 10K type strain sequencing project: providing services to taxonomists for standard genome sequencing and annotation.</title>
        <authorList>
            <consortium name="The Broad Institute Genomics Platform"/>
            <consortium name="The Broad Institute Genome Sequencing Center for Infectious Disease"/>
            <person name="Wu L."/>
            <person name="Ma J."/>
        </authorList>
    </citation>
    <scope>NUCLEOTIDE SEQUENCE [LARGE SCALE GENOMIC DNA]</scope>
    <source>
        <strain evidence="16">NBRC 15640</strain>
    </source>
</reference>
<keyword evidence="11" id="KW-1015">Disulfide bond</keyword>
<evidence type="ECO:0000256" key="7">
    <source>
        <dbReference type="ARBA" id="ARBA00022764"/>
    </source>
</evidence>
<feature type="compositionally biased region" description="Basic and acidic residues" evidence="13">
    <location>
        <begin position="147"/>
        <end position="157"/>
    </location>
</feature>
<evidence type="ECO:0000256" key="3">
    <source>
        <dbReference type="ARBA" id="ARBA00015915"/>
    </source>
</evidence>
<evidence type="ECO:0000313" key="15">
    <source>
        <dbReference type="EMBL" id="GLQ71876.1"/>
    </source>
</evidence>
<evidence type="ECO:0000256" key="10">
    <source>
        <dbReference type="ARBA" id="ARBA00023065"/>
    </source>
</evidence>
<name>A0AAV5NMI6_9VIBR</name>
<dbReference type="NCBIfam" id="NF007091">
    <property type="entry name" value="PRK09545.1"/>
    <property type="match status" value="1"/>
</dbReference>
<dbReference type="EMBL" id="BSNX01000008">
    <property type="protein sequence ID" value="GLQ71876.1"/>
    <property type="molecule type" value="Genomic_DNA"/>
</dbReference>
<dbReference type="Pfam" id="PF01297">
    <property type="entry name" value="ZnuA"/>
    <property type="match status" value="1"/>
</dbReference>
<dbReference type="SUPFAM" id="SSF53807">
    <property type="entry name" value="Helical backbone' metal receptor"/>
    <property type="match status" value="1"/>
</dbReference>
<sequence length="326" mass="36229">MPRFGHVFLLLGLMPSIASAANVLSSIKPVQLITNEITEGVSTSDVLLSTNTSPHDYALKPSDIKKIRKADLVVWIGEDMETFLTGVMESHSGAFALQQQPEVKLRKYGDCGCDKDEAHHNEEKHHDHDDHKGHDHHEGHDHHKGHDGHEGHNHGAYDTHFWLGPDQALQAATTIANKLSEIDPSNAKRYQDNLVAFEVNLNKTNAEIEAKLSSVRHNGYFVFHDAYGYFENHFKLNNLGHFTVSPERKPGAKTLNKIRKKLESKDAYCVFSEPQFTPAVVTSVTRGTGVNKGELDPLAVNIKVQSGAYFDFLKSLGSQFASCLSE</sequence>
<comment type="subcellular location">
    <subcellularLocation>
        <location evidence="1">Periplasm</location>
    </subcellularLocation>
</comment>
<dbReference type="InterPro" id="IPR050492">
    <property type="entry name" value="Bact_metal-bind_prot9"/>
</dbReference>
<dbReference type="FunFam" id="3.40.50.1980:FF:000006">
    <property type="entry name" value="Zinc ABC transporter substrate-binding protein ZnuA"/>
    <property type="match status" value="1"/>
</dbReference>
<comment type="caution">
    <text evidence="15">The sequence shown here is derived from an EMBL/GenBank/DDBJ whole genome shotgun (WGS) entry which is preliminary data.</text>
</comment>
<protein>
    <recommendedName>
        <fullName evidence="3">High-affinity zinc uptake system protein ZnuA</fullName>
    </recommendedName>
</protein>
<keyword evidence="8" id="KW-0862">Zinc</keyword>
<dbReference type="InterPro" id="IPR035520">
    <property type="entry name" value="ZnuA"/>
</dbReference>
<evidence type="ECO:0000256" key="12">
    <source>
        <dbReference type="ARBA" id="ARBA00045516"/>
    </source>
</evidence>
<evidence type="ECO:0000256" key="13">
    <source>
        <dbReference type="SAM" id="MobiDB-lite"/>
    </source>
</evidence>
<dbReference type="GO" id="GO:0046872">
    <property type="term" value="F:metal ion binding"/>
    <property type="evidence" value="ECO:0007669"/>
    <property type="project" value="UniProtKB-KW"/>
</dbReference>
<evidence type="ECO:0000256" key="14">
    <source>
        <dbReference type="SAM" id="SignalP"/>
    </source>
</evidence>
<evidence type="ECO:0000256" key="2">
    <source>
        <dbReference type="ARBA" id="ARBA00011028"/>
    </source>
</evidence>
<keyword evidence="7" id="KW-0574">Periplasm</keyword>
<evidence type="ECO:0000256" key="1">
    <source>
        <dbReference type="ARBA" id="ARBA00004418"/>
    </source>
</evidence>
<keyword evidence="5" id="KW-0479">Metal-binding</keyword>
<feature type="compositionally biased region" description="Basic and acidic residues" evidence="13">
    <location>
        <begin position="120"/>
        <end position="141"/>
    </location>
</feature>
<dbReference type="CDD" id="cd01019">
    <property type="entry name" value="ZnuA"/>
    <property type="match status" value="1"/>
</dbReference>
<keyword evidence="9" id="KW-0864">Zinc transport</keyword>
<accession>A0AAV5NMI6</accession>
<dbReference type="AlphaFoldDB" id="A0AAV5NMI6"/>
<dbReference type="PANTHER" id="PTHR42953">
    <property type="entry name" value="HIGH-AFFINITY ZINC UPTAKE SYSTEM PROTEIN ZNUA-RELATED"/>
    <property type="match status" value="1"/>
</dbReference>
<proteinExistence type="inferred from homology"/>
<gene>
    <name evidence="15" type="ORF">GCM10007932_12360</name>
</gene>
<feature type="signal peptide" evidence="14">
    <location>
        <begin position="1"/>
        <end position="20"/>
    </location>
</feature>
<keyword evidence="10" id="KW-0406">Ion transport</keyword>
<evidence type="ECO:0000256" key="8">
    <source>
        <dbReference type="ARBA" id="ARBA00022833"/>
    </source>
</evidence>
<dbReference type="Gene3D" id="3.40.50.1980">
    <property type="entry name" value="Nitrogenase molybdenum iron protein domain"/>
    <property type="match status" value="2"/>
</dbReference>
<dbReference type="InterPro" id="IPR006127">
    <property type="entry name" value="ZnuA-like"/>
</dbReference>
<keyword evidence="16" id="KW-1185">Reference proteome</keyword>
<comment type="similarity">
    <text evidence="2">Belongs to the bacterial solute-binding protein 9 family.</text>
</comment>
<keyword evidence="6 14" id="KW-0732">Signal</keyword>
<evidence type="ECO:0000313" key="16">
    <source>
        <dbReference type="Proteomes" id="UP001156690"/>
    </source>
</evidence>
<dbReference type="RefSeq" id="WP_126610201.1">
    <property type="nucleotide sequence ID" value="NZ_AP025144.1"/>
</dbReference>
<evidence type="ECO:0000256" key="4">
    <source>
        <dbReference type="ARBA" id="ARBA00022448"/>
    </source>
</evidence>
<dbReference type="GO" id="GO:0006829">
    <property type="term" value="P:zinc ion transport"/>
    <property type="evidence" value="ECO:0007669"/>
    <property type="project" value="UniProtKB-KW"/>
</dbReference>
<feature type="chain" id="PRO_5043988882" description="High-affinity zinc uptake system protein ZnuA" evidence="14">
    <location>
        <begin position="21"/>
        <end position="326"/>
    </location>
</feature>
<evidence type="ECO:0000256" key="5">
    <source>
        <dbReference type="ARBA" id="ARBA00022723"/>
    </source>
</evidence>
<comment type="function">
    <text evidence="12">Part of the ATP-binding cassette (ABC) transport system ZnuABC involved in zinc import. Binds zinc with high affinity and specificity and delivers it to the membrane permease for translocation into the cytoplasm.</text>
</comment>
<evidence type="ECO:0000256" key="9">
    <source>
        <dbReference type="ARBA" id="ARBA00022906"/>
    </source>
</evidence>
<dbReference type="PANTHER" id="PTHR42953:SF3">
    <property type="entry name" value="HIGH-AFFINITY ZINC UPTAKE SYSTEM PROTEIN ZNUA"/>
    <property type="match status" value="1"/>
</dbReference>
<feature type="region of interest" description="Disordered" evidence="13">
    <location>
        <begin position="120"/>
        <end position="157"/>
    </location>
</feature>
<evidence type="ECO:0000256" key="6">
    <source>
        <dbReference type="ARBA" id="ARBA00022729"/>
    </source>
</evidence>
<dbReference type="Proteomes" id="UP001156690">
    <property type="component" value="Unassembled WGS sequence"/>
</dbReference>
<evidence type="ECO:0000256" key="11">
    <source>
        <dbReference type="ARBA" id="ARBA00023157"/>
    </source>
</evidence>
<keyword evidence="4" id="KW-0813">Transport</keyword>